<gene>
    <name evidence="4" type="ORF">RSE6_01081</name>
</gene>
<feature type="compositionally biased region" description="Basic residues" evidence="1">
    <location>
        <begin position="339"/>
        <end position="348"/>
    </location>
</feature>
<accession>A0A1E1LWX8</accession>
<evidence type="ECO:0000313" key="4">
    <source>
        <dbReference type="EMBL" id="CZT41354.1"/>
    </source>
</evidence>
<feature type="region of interest" description="Disordered" evidence="1">
    <location>
        <begin position="249"/>
        <end position="277"/>
    </location>
</feature>
<feature type="region of interest" description="Disordered" evidence="1">
    <location>
        <begin position="1"/>
        <end position="30"/>
    </location>
</feature>
<dbReference type="InterPro" id="IPR032742">
    <property type="entry name" value="Iec3_N"/>
</dbReference>
<proteinExistence type="predicted"/>
<feature type="region of interest" description="Disordered" evidence="1">
    <location>
        <begin position="293"/>
        <end position="387"/>
    </location>
</feature>
<feature type="compositionally biased region" description="Gly residues" evidence="1">
    <location>
        <begin position="296"/>
        <end position="305"/>
    </location>
</feature>
<dbReference type="GO" id="GO:0031011">
    <property type="term" value="C:Ino80 complex"/>
    <property type="evidence" value="ECO:0007669"/>
    <property type="project" value="InterPro"/>
</dbReference>
<dbReference type="GO" id="GO:0006338">
    <property type="term" value="P:chromatin remodeling"/>
    <property type="evidence" value="ECO:0007669"/>
    <property type="project" value="InterPro"/>
</dbReference>
<evidence type="ECO:0000259" key="2">
    <source>
        <dbReference type="Pfam" id="PF14612"/>
    </source>
</evidence>
<dbReference type="AlphaFoldDB" id="A0A1E1LWX8"/>
<evidence type="ECO:0000313" key="5">
    <source>
        <dbReference type="Proteomes" id="UP000177625"/>
    </source>
</evidence>
<dbReference type="Proteomes" id="UP000177625">
    <property type="component" value="Unassembled WGS sequence"/>
</dbReference>
<sequence>MHANGEDTLVVDQDTTMGNDEAALEEKPADAKPTYKSFKKKFRKMKIKFDEAMRQSNDQYIQEQLAIKKSKQLASENDQILDLLLDINNSAQIPVDKRFDLSPEEDILSALPPLITDEELASAASLTTPEGIALYNELSTLRTSREVTKNAASKPSKSLASLLNNVPHVRLSQATEEQLAPLNGIEGQTTPLGYLTAEQIDDYIFDIDAQLNTMPTPPPPVPFEINLAFGNYHSPYNWLRRNQPHIFLQDGEGSEKSNGKPGALRGAGKRASIPAPSKTDALEIVEEDGQGYDFALGGGGGGGGATTSKAGGKRKRDDDDNSGGYHPSKAVKATEDGVRKKRPYNRKPKLAEGEVPSPAPTSTKKGKGRAKPKAPTPDPNAHPFGPM</sequence>
<dbReference type="EMBL" id="FJVC01000032">
    <property type="protein sequence ID" value="CZT41354.1"/>
    <property type="molecule type" value="Genomic_DNA"/>
</dbReference>
<evidence type="ECO:0000259" key="3">
    <source>
        <dbReference type="Pfam" id="PF24244"/>
    </source>
</evidence>
<keyword evidence="5" id="KW-1185">Reference proteome</keyword>
<reference evidence="5" key="1">
    <citation type="submission" date="2016-03" db="EMBL/GenBank/DDBJ databases">
        <authorList>
            <person name="Guldener U."/>
        </authorList>
    </citation>
    <scope>NUCLEOTIDE SEQUENCE [LARGE SCALE GENOMIC DNA]</scope>
</reference>
<feature type="domain" description="INO80 complex subunit 3 N-terminal" evidence="2">
    <location>
        <begin position="36"/>
        <end position="104"/>
    </location>
</feature>
<evidence type="ECO:0000256" key="1">
    <source>
        <dbReference type="SAM" id="MobiDB-lite"/>
    </source>
</evidence>
<name>A0A1E1LWX8_RHYSE</name>
<dbReference type="InterPro" id="IPR055449">
    <property type="entry name" value="Iec3-like_M"/>
</dbReference>
<feature type="domain" description="INO80 complex subunit 3-like middle region" evidence="3">
    <location>
        <begin position="157"/>
        <end position="252"/>
    </location>
</feature>
<feature type="compositionally biased region" description="Pro residues" evidence="1">
    <location>
        <begin position="374"/>
        <end position="387"/>
    </location>
</feature>
<dbReference type="Pfam" id="PF24244">
    <property type="entry name" value="Iec3-like_M"/>
    <property type="match status" value="1"/>
</dbReference>
<dbReference type="Pfam" id="PF14612">
    <property type="entry name" value="Ino80_Iec3"/>
    <property type="match status" value="1"/>
</dbReference>
<organism evidence="4 5">
    <name type="scientific">Rhynchosporium secalis</name>
    <name type="common">Barley scald fungus</name>
    <dbReference type="NCBI Taxonomy" id="38038"/>
    <lineage>
        <taxon>Eukaryota</taxon>
        <taxon>Fungi</taxon>
        <taxon>Dikarya</taxon>
        <taxon>Ascomycota</taxon>
        <taxon>Pezizomycotina</taxon>
        <taxon>Leotiomycetes</taxon>
        <taxon>Helotiales</taxon>
        <taxon>Ploettnerulaceae</taxon>
        <taxon>Rhynchosporium</taxon>
    </lineage>
</organism>
<protein>
    <submittedName>
        <fullName evidence="4">Uncharacterized protein</fullName>
    </submittedName>
</protein>